<comment type="caution">
    <text evidence="1">The sequence shown here is derived from an EMBL/GenBank/DDBJ whole genome shotgun (WGS) entry which is preliminary data.</text>
</comment>
<gene>
    <name evidence="1" type="ORF">Pmani_007806</name>
</gene>
<proteinExistence type="predicted"/>
<sequence>MAGITFHPFSSHSHYFTHHLITFIPSALTHITSPPHHSHYFTHHLITFIPSALTHITSPPHLSHYFTSPLTSLHHLITHFTSPSHHSLHFTTSSLPFCPFSPHSYHFTHHIITHITSPTTPHHSLSASSHFLLHNEYNNITPIPLHITSNLSLLISNITPRSSQLPSYTLSLTLL</sequence>
<keyword evidence="2" id="KW-1185">Reference proteome</keyword>
<organism evidence="1 2">
    <name type="scientific">Petrolisthes manimaculis</name>
    <dbReference type="NCBI Taxonomy" id="1843537"/>
    <lineage>
        <taxon>Eukaryota</taxon>
        <taxon>Metazoa</taxon>
        <taxon>Ecdysozoa</taxon>
        <taxon>Arthropoda</taxon>
        <taxon>Crustacea</taxon>
        <taxon>Multicrustacea</taxon>
        <taxon>Malacostraca</taxon>
        <taxon>Eumalacostraca</taxon>
        <taxon>Eucarida</taxon>
        <taxon>Decapoda</taxon>
        <taxon>Pleocyemata</taxon>
        <taxon>Anomura</taxon>
        <taxon>Galatheoidea</taxon>
        <taxon>Porcellanidae</taxon>
        <taxon>Petrolisthes</taxon>
    </lineage>
</organism>
<dbReference type="EMBL" id="JAWZYT010000596">
    <property type="protein sequence ID" value="KAK4321382.1"/>
    <property type="molecule type" value="Genomic_DNA"/>
</dbReference>
<accession>A0AAE1Q9X3</accession>
<dbReference type="AlphaFoldDB" id="A0AAE1Q9X3"/>
<evidence type="ECO:0000313" key="1">
    <source>
        <dbReference type="EMBL" id="KAK4321382.1"/>
    </source>
</evidence>
<name>A0AAE1Q9X3_9EUCA</name>
<evidence type="ECO:0000313" key="2">
    <source>
        <dbReference type="Proteomes" id="UP001292094"/>
    </source>
</evidence>
<reference evidence="1" key="1">
    <citation type="submission" date="2023-11" db="EMBL/GenBank/DDBJ databases">
        <title>Genome assemblies of two species of porcelain crab, Petrolisthes cinctipes and Petrolisthes manimaculis (Anomura: Porcellanidae).</title>
        <authorList>
            <person name="Angst P."/>
        </authorList>
    </citation>
    <scope>NUCLEOTIDE SEQUENCE</scope>
    <source>
        <strain evidence="1">PB745_02</strain>
        <tissue evidence="1">Gill</tissue>
    </source>
</reference>
<dbReference type="Proteomes" id="UP001292094">
    <property type="component" value="Unassembled WGS sequence"/>
</dbReference>
<protein>
    <submittedName>
        <fullName evidence="1">Uncharacterized protein</fullName>
    </submittedName>
</protein>